<evidence type="ECO:0000256" key="2">
    <source>
        <dbReference type="ARBA" id="ARBA00023002"/>
    </source>
</evidence>
<keyword evidence="7" id="KW-1185">Reference proteome</keyword>
<comment type="similarity">
    <text evidence="1 4">Belongs to the aldehyde dehydrogenase family.</text>
</comment>
<organism evidence="6 7">
    <name type="scientific">Sporichthya brevicatena</name>
    <dbReference type="NCBI Taxonomy" id="171442"/>
    <lineage>
        <taxon>Bacteria</taxon>
        <taxon>Bacillati</taxon>
        <taxon>Actinomycetota</taxon>
        <taxon>Actinomycetes</taxon>
        <taxon>Sporichthyales</taxon>
        <taxon>Sporichthyaceae</taxon>
        <taxon>Sporichthya</taxon>
    </lineage>
</organism>
<dbReference type="PANTHER" id="PTHR42804">
    <property type="entry name" value="ALDEHYDE DEHYDROGENASE"/>
    <property type="match status" value="1"/>
</dbReference>
<dbReference type="Proteomes" id="UP001500957">
    <property type="component" value="Unassembled WGS sequence"/>
</dbReference>
<evidence type="ECO:0000256" key="1">
    <source>
        <dbReference type="ARBA" id="ARBA00009986"/>
    </source>
</evidence>
<dbReference type="InterPro" id="IPR029510">
    <property type="entry name" value="Ald_DH_CS_GLU"/>
</dbReference>
<dbReference type="Gene3D" id="3.40.605.10">
    <property type="entry name" value="Aldehyde Dehydrogenase, Chain A, domain 1"/>
    <property type="match status" value="1"/>
</dbReference>
<dbReference type="InterPro" id="IPR016163">
    <property type="entry name" value="Ald_DH_C"/>
</dbReference>
<dbReference type="InterPro" id="IPR016162">
    <property type="entry name" value="Ald_DH_N"/>
</dbReference>
<evidence type="ECO:0000256" key="4">
    <source>
        <dbReference type="RuleBase" id="RU003345"/>
    </source>
</evidence>
<evidence type="ECO:0000256" key="3">
    <source>
        <dbReference type="PROSITE-ProRule" id="PRU10007"/>
    </source>
</evidence>
<comment type="caution">
    <text evidence="6">The sequence shown here is derived from an EMBL/GenBank/DDBJ whole genome shotgun (WGS) entry which is preliminary data.</text>
</comment>
<evidence type="ECO:0000259" key="5">
    <source>
        <dbReference type="Pfam" id="PF00171"/>
    </source>
</evidence>
<sequence length="488" mass="51299">MFVRSNQFLGGRWVPAAGDGVLDVVSPTTEEVVGRVPVATQGEVDEAVAAARAAFDSGPWPRLSLDERAQVLRRFVECLDAKRARAIDLQILEMGATRTFNTVTMASVRPFLEAAIADAGRINVRDVRDGAVGKVLVLREPVGVTAAVTPWNAPVMVVLSKVLPSLLMGCPIVVKPAPESPLSCYVLAEAAIEAGLPPGVLSIVNGGVEVGAYLVGHPDVDLVTFTGSVGGGKAIAETCARLLRPVTLELGGKSAALVAEGVDMRPYLQSLVDSSLRNSGQMCISTNRVLVHTSQRDELVAQLIEYVSTLKVGHPDDADTYFGPLCSQRQRDIVESFISAGVEDGAKLVHGGGRPEGLDRGWFVEPTIFVDVRNDMRIAQEEIFGPVLSVISYTDDDEAIAIANDSRFGLGGTVFAPTTEHAIALASRIVTGTCAVNGGPPSGGGGPFGGRKESGLGRERSVEGLEFFLATKSVALPAGYEPTEAVSA</sequence>
<dbReference type="InterPro" id="IPR015590">
    <property type="entry name" value="Aldehyde_DH_dom"/>
</dbReference>
<keyword evidence="2 4" id="KW-0560">Oxidoreductase</keyword>
<dbReference type="PANTHER" id="PTHR42804:SF1">
    <property type="entry name" value="ALDEHYDE DEHYDROGENASE-RELATED"/>
    <property type="match status" value="1"/>
</dbReference>
<accession>A0ABN1GB05</accession>
<feature type="domain" description="Aldehyde dehydrogenase" evidence="5">
    <location>
        <begin position="13"/>
        <end position="474"/>
    </location>
</feature>
<dbReference type="EMBL" id="BAAAHE010000007">
    <property type="protein sequence ID" value="GAA0607743.1"/>
    <property type="molecule type" value="Genomic_DNA"/>
</dbReference>
<proteinExistence type="inferred from homology"/>
<evidence type="ECO:0000313" key="6">
    <source>
        <dbReference type="EMBL" id="GAA0607743.1"/>
    </source>
</evidence>
<reference evidence="6 7" key="1">
    <citation type="journal article" date="2019" name="Int. J. Syst. Evol. Microbiol.">
        <title>The Global Catalogue of Microorganisms (GCM) 10K type strain sequencing project: providing services to taxonomists for standard genome sequencing and annotation.</title>
        <authorList>
            <consortium name="The Broad Institute Genomics Platform"/>
            <consortium name="The Broad Institute Genome Sequencing Center for Infectious Disease"/>
            <person name="Wu L."/>
            <person name="Ma J."/>
        </authorList>
    </citation>
    <scope>NUCLEOTIDE SEQUENCE [LARGE SCALE GENOMIC DNA]</scope>
    <source>
        <strain evidence="6 7">JCM 10671</strain>
    </source>
</reference>
<dbReference type="RefSeq" id="WP_344601662.1">
    <property type="nucleotide sequence ID" value="NZ_BAAAHE010000007.1"/>
</dbReference>
<protein>
    <submittedName>
        <fullName evidence="6">Aldehyde dehydrogenase</fullName>
    </submittedName>
</protein>
<dbReference type="PROSITE" id="PS00687">
    <property type="entry name" value="ALDEHYDE_DEHYDR_GLU"/>
    <property type="match status" value="1"/>
</dbReference>
<dbReference type="InterPro" id="IPR016161">
    <property type="entry name" value="Ald_DH/histidinol_DH"/>
</dbReference>
<gene>
    <name evidence="6" type="ORF">GCM10009547_07080</name>
</gene>
<dbReference type="Pfam" id="PF00171">
    <property type="entry name" value="Aldedh"/>
    <property type="match status" value="1"/>
</dbReference>
<dbReference type="SUPFAM" id="SSF53720">
    <property type="entry name" value="ALDH-like"/>
    <property type="match status" value="1"/>
</dbReference>
<evidence type="ECO:0000313" key="7">
    <source>
        <dbReference type="Proteomes" id="UP001500957"/>
    </source>
</evidence>
<dbReference type="Gene3D" id="3.40.309.10">
    <property type="entry name" value="Aldehyde Dehydrogenase, Chain A, domain 2"/>
    <property type="match status" value="1"/>
</dbReference>
<feature type="active site" evidence="3">
    <location>
        <position position="249"/>
    </location>
</feature>
<name>A0ABN1GB05_9ACTN</name>